<dbReference type="GO" id="GO:0016787">
    <property type="term" value="F:hydrolase activity"/>
    <property type="evidence" value="ECO:0007669"/>
    <property type="project" value="UniProtKB-KW"/>
</dbReference>
<organism evidence="6 7">
    <name type="scientific">Streptomyces jumonjinensis</name>
    <dbReference type="NCBI Taxonomy" id="1945"/>
    <lineage>
        <taxon>Bacteria</taxon>
        <taxon>Bacillati</taxon>
        <taxon>Actinomycetota</taxon>
        <taxon>Actinomycetes</taxon>
        <taxon>Kitasatosporales</taxon>
        <taxon>Streptomycetaceae</taxon>
        <taxon>Streptomyces</taxon>
    </lineage>
</organism>
<dbReference type="AlphaFoldDB" id="A0A646KGN7"/>
<dbReference type="Gene3D" id="2.130.10.130">
    <property type="entry name" value="Integrin alpha, N-terminal"/>
    <property type="match status" value="3"/>
</dbReference>
<evidence type="ECO:0000256" key="2">
    <source>
        <dbReference type="ARBA" id="ARBA00022737"/>
    </source>
</evidence>
<keyword evidence="2" id="KW-0677">Repeat</keyword>
<keyword evidence="6" id="KW-0401">Integrin</keyword>
<dbReference type="Proteomes" id="UP000419138">
    <property type="component" value="Unassembled WGS sequence"/>
</dbReference>
<dbReference type="GO" id="GO:0007229">
    <property type="term" value="P:integrin-mediated signaling pathway"/>
    <property type="evidence" value="ECO:0007669"/>
    <property type="project" value="UniProtKB-KW"/>
</dbReference>
<sequence>MRTSISIRTALATAVTISLTGGLLGLTTGTVTAAVPAKPAQAYDFNGDGNRDYAASAGHWVDVTYGTRSGPGTRTFRFDQTSPGIPGDGPALEEDAFGRTMASADFNGDGYADLAVSDPEETIVDEADLDGMVIIVWGSKSGLGSKASTIESTTPYLRNQSFGVDLATGDFNGDGRPDLAISDRTSVHIHRGGFTPANTTGRVDSFTTPEDVRFPFPMLAAGNVTKDKITDLYAIGESYISNRPTLAVWFLKGGSTIKPAKPKLYPRSKTDYFTTDAVVADFDKDGYGDLVYNDKLYKELAGAVHVLRGGKNGPTTSRRITQDTPGVATTATAYDYFGGSLSAGDTNRDGYADLAIGTHEPLGTLRRAGGAHVLYGGKKGLTGSGSEWFTRDTKGIPGKAKEGALFGGNTRLDDFDRDGDADLLLSGDSVKDRRGGTLLNGGRSGITTAKLREVPLRATYEQ</sequence>
<dbReference type="EMBL" id="VCLA01000120">
    <property type="protein sequence ID" value="MQT01298.1"/>
    <property type="molecule type" value="Genomic_DNA"/>
</dbReference>
<gene>
    <name evidence="6" type="ORF">FF041_14015</name>
</gene>
<dbReference type="InterPro" id="IPR013519">
    <property type="entry name" value="Int_alpha_beta-p"/>
</dbReference>
<keyword evidence="7" id="KW-1185">Reference proteome</keyword>
<dbReference type="Pfam" id="PF13517">
    <property type="entry name" value="FG-GAP_3"/>
    <property type="match status" value="1"/>
</dbReference>
<evidence type="ECO:0000313" key="7">
    <source>
        <dbReference type="Proteomes" id="UP000419138"/>
    </source>
</evidence>
<name>A0A646KGN7_STRJU</name>
<comment type="caution">
    <text evidence="6">The sequence shown here is derived from an EMBL/GenBank/DDBJ whole genome shotgun (WGS) entry which is preliminary data.</text>
</comment>
<dbReference type="PROSITE" id="PS51470">
    <property type="entry name" value="FG_GAP"/>
    <property type="match status" value="1"/>
</dbReference>
<evidence type="ECO:0000256" key="3">
    <source>
        <dbReference type="ARBA" id="ARBA00022801"/>
    </source>
</evidence>
<accession>A0A646KGN7</accession>
<evidence type="ECO:0000256" key="5">
    <source>
        <dbReference type="SAM" id="SignalP"/>
    </source>
</evidence>
<dbReference type="OrthoDB" id="9815928at2"/>
<dbReference type="InterPro" id="IPR028994">
    <property type="entry name" value="Integrin_alpha_N"/>
</dbReference>
<keyword evidence="4" id="KW-0325">Glycoprotein</keyword>
<evidence type="ECO:0000313" key="6">
    <source>
        <dbReference type="EMBL" id="MQT01298.1"/>
    </source>
</evidence>
<dbReference type="SUPFAM" id="SSF69318">
    <property type="entry name" value="Integrin alpha N-terminal domain"/>
    <property type="match status" value="1"/>
</dbReference>
<dbReference type="SMART" id="SM00191">
    <property type="entry name" value="Int_alpha"/>
    <property type="match status" value="3"/>
</dbReference>
<dbReference type="Pfam" id="PF01839">
    <property type="entry name" value="FG-GAP"/>
    <property type="match status" value="1"/>
</dbReference>
<keyword evidence="3" id="KW-0378">Hydrolase</keyword>
<dbReference type="RefSeq" id="WP_153523130.1">
    <property type="nucleotide sequence ID" value="NZ_JBEPDZ010000013.1"/>
</dbReference>
<reference evidence="6 7" key="1">
    <citation type="submission" date="2019-05" db="EMBL/GenBank/DDBJ databases">
        <title>Comparative genomics and metabolomics analyses of clavulanic acid producing Streptomyces species provides insight into specialized metabolism and evolution of beta-lactam biosynthetic gene clusters.</title>
        <authorList>
            <person name="Moore M.A."/>
            <person name="Cruz-Morales P."/>
            <person name="Barona Gomez F."/>
            <person name="Kapil T."/>
        </authorList>
    </citation>
    <scope>NUCLEOTIDE SEQUENCE [LARGE SCALE GENOMIC DNA]</scope>
    <source>
        <strain evidence="6 7">NRRL 5741</strain>
    </source>
</reference>
<feature type="signal peptide" evidence="5">
    <location>
        <begin position="1"/>
        <end position="33"/>
    </location>
</feature>
<proteinExistence type="predicted"/>
<evidence type="ECO:0000256" key="1">
    <source>
        <dbReference type="ARBA" id="ARBA00022729"/>
    </source>
</evidence>
<evidence type="ECO:0000256" key="4">
    <source>
        <dbReference type="ARBA" id="ARBA00023180"/>
    </source>
</evidence>
<dbReference type="PANTHER" id="PTHR23221:SF7">
    <property type="entry name" value="PHOSPHATIDYLINOSITOL-GLYCAN-SPECIFIC PHOSPHOLIPASE D"/>
    <property type="match status" value="1"/>
</dbReference>
<protein>
    <submittedName>
        <fullName evidence="6">Integrin-like protein</fullName>
    </submittedName>
</protein>
<keyword evidence="1 5" id="KW-0732">Signal</keyword>
<dbReference type="PANTHER" id="PTHR23221">
    <property type="entry name" value="GLYCOSYLPHOSPHATIDYLINOSITOL PHOSPHOLIPASE D"/>
    <property type="match status" value="1"/>
</dbReference>
<dbReference type="InterPro" id="IPR013517">
    <property type="entry name" value="FG-GAP"/>
</dbReference>
<feature type="chain" id="PRO_5024817262" evidence="5">
    <location>
        <begin position="34"/>
        <end position="462"/>
    </location>
</feature>